<dbReference type="Proteomes" id="UP000575985">
    <property type="component" value="Unassembled WGS sequence"/>
</dbReference>
<accession>A0A853BV76</accession>
<evidence type="ECO:0000256" key="4">
    <source>
        <dbReference type="ARBA" id="ARBA00022833"/>
    </source>
</evidence>
<dbReference type="InterPro" id="IPR036874">
    <property type="entry name" value="Carbonic_anhydrase_sf"/>
</dbReference>
<dbReference type="Pfam" id="PF00484">
    <property type="entry name" value="Pro_CA"/>
    <property type="match status" value="1"/>
</dbReference>
<sequence>MDSRIDPLAALGLSLGDAKILRNAGGRVTDNVLANLVVGAYLLDITRVLVMPHTRCKMASVSGDAEVHDLIEREHGVDTRSLDFGTDSDQLGALRRDLERIRHHPLLPEGLEVAGAVYDVATGRVSPADL</sequence>
<dbReference type="GO" id="GO:0004089">
    <property type="term" value="F:carbonate dehydratase activity"/>
    <property type="evidence" value="ECO:0007669"/>
    <property type="project" value="UniProtKB-EC"/>
</dbReference>
<keyword evidence="4 7" id="KW-0862">Zinc</keyword>
<dbReference type="SUPFAM" id="SSF53056">
    <property type="entry name" value="beta-carbonic anhydrase, cab"/>
    <property type="match status" value="1"/>
</dbReference>
<name>A0A853BV76_9ACTN</name>
<feature type="binding site" evidence="7">
    <location>
        <position position="2"/>
    </location>
    <ligand>
        <name>Zn(2+)</name>
        <dbReference type="ChEBI" id="CHEBI:29105"/>
    </ligand>
</feature>
<evidence type="ECO:0000313" key="8">
    <source>
        <dbReference type="EMBL" id="NYI98655.1"/>
    </source>
</evidence>
<keyword evidence="9" id="KW-1185">Reference proteome</keyword>
<dbReference type="EMBL" id="JACCFO010000001">
    <property type="protein sequence ID" value="NYI98655.1"/>
    <property type="molecule type" value="Genomic_DNA"/>
</dbReference>
<dbReference type="GO" id="GO:0008270">
    <property type="term" value="F:zinc ion binding"/>
    <property type="evidence" value="ECO:0007669"/>
    <property type="project" value="InterPro"/>
</dbReference>
<dbReference type="Gene3D" id="3.40.1050.10">
    <property type="entry name" value="Carbonic anhydrase"/>
    <property type="match status" value="1"/>
</dbReference>
<dbReference type="PANTHER" id="PTHR43175">
    <property type="entry name" value="CARBONIC ANHYDRASE"/>
    <property type="match status" value="1"/>
</dbReference>
<dbReference type="PANTHER" id="PTHR43175:SF3">
    <property type="entry name" value="CARBON DISULFIDE HYDROLASE"/>
    <property type="match status" value="1"/>
</dbReference>
<proteinExistence type="inferred from homology"/>
<reference evidence="8 9" key="1">
    <citation type="submission" date="2020-07" db="EMBL/GenBank/DDBJ databases">
        <title>Sequencing the genomes of 1000 actinobacteria strains.</title>
        <authorList>
            <person name="Klenk H.-P."/>
        </authorList>
    </citation>
    <scope>NUCLEOTIDE SEQUENCE [LARGE SCALE GENOMIC DNA]</scope>
    <source>
        <strain evidence="8 9">DSM 45927</strain>
    </source>
</reference>
<comment type="function">
    <text evidence="5">Catalyzes the reversible hydration of carbon dioxide to form bicarbonate.</text>
</comment>
<comment type="cofactor">
    <cofactor evidence="7">
        <name>Zn(2+)</name>
        <dbReference type="ChEBI" id="CHEBI:29105"/>
    </cofactor>
    <text evidence="7">Binds 1 zinc ion per subunit.</text>
</comment>
<dbReference type="InterPro" id="IPR001765">
    <property type="entry name" value="Carbonic_anhydrase"/>
</dbReference>
<evidence type="ECO:0000256" key="7">
    <source>
        <dbReference type="PIRSR" id="PIRSR601765-1"/>
    </source>
</evidence>
<gene>
    <name evidence="8" type="ORF">HNR12_004932</name>
</gene>
<keyword evidence="8" id="KW-0456">Lyase</keyword>
<evidence type="ECO:0000256" key="5">
    <source>
        <dbReference type="ARBA" id="ARBA00024993"/>
    </source>
</evidence>
<comment type="caution">
    <text evidence="8">The sequence shown here is derived from an EMBL/GenBank/DDBJ whole genome shotgun (WGS) entry which is preliminary data.</text>
</comment>
<keyword evidence="3 7" id="KW-0479">Metal-binding</keyword>
<dbReference type="AlphaFoldDB" id="A0A853BV76"/>
<evidence type="ECO:0000256" key="3">
    <source>
        <dbReference type="ARBA" id="ARBA00022723"/>
    </source>
</evidence>
<organism evidence="8 9">
    <name type="scientific">Streptomonospora nanhaiensis</name>
    <dbReference type="NCBI Taxonomy" id="1323731"/>
    <lineage>
        <taxon>Bacteria</taxon>
        <taxon>Bacillati</taxon>
        <taxon>Actinomycetota</taxon>
        <taxon>Actinomycetes</taxon>
        <taxon>Streptosporangiales</taxon>
        <taxon>Nocardiopsidaceae</taxon>
        <taxon>Streptomonospora</taxon>
    </lineage>
</organism>
<comment type="catalytic activity">
    <reaction evidence="6">
        <text>hydrogencarbonate + H(+) = CO2 + H2O</text>
        <dbReference type="Rhea" id="RHEA:10748"/>
        <dbReference type="ChEBI" id="CHEBI:15377"/>
        <dbReference type="ChEBI" id="CHEBI:15378"/>
        <dbReference type="ChEBI" id="CHEBI:16526"/>
        <dbReference type="ChEBI" id="CHEBI:17544"/>
        <dbReference type="EC" id="4.2.1.1"/>
    </reaction>
</comment>
<evidence type="ECO:0000256" key="2">
    <source>
        <dbReference type="ARBA" id="ARBA00012925"/>
    </source>
</evidence>
<evidence type="ECO:0000313" key="9">
    <source>
        <dbReference type="Proteomes" id="UP000575985"/>
    </source>
</evidence>
<evidence type="ECO:0000256" key="6">
    <source>
        <dbReference type="ARBA" id="ARBA00048348"/>
    </source>
</evidence>
<evidence type="ECO:0000256" key="1">
    <source>
        <dbReference type="ARBA" id="ARBA00006217"/>
    </source>
</evidence>
<feature type="binding site" evidence="7">
    <location>
        <position position="53"/>
    </location>
    <ligand>
        <name>Zn(2+)</name>
        <dbReference type="ChEBI" id="CHEBI:29105"/>
    </ligand>
</feature>
<dbReference type="EC" id="4.2.1.1" evidence="2"/>
<comment type="similarity">
    <text evidence="1">Belongs to the beta-class carbonic anhydrase family.</text>
</comment>
<dbReference type="CDD" id="cd03379">
    <property type="entry name" value="beta_CA_cladeD"/>
    <property type="match status" value="1"/>
</dbReference>
<protein>
    <recommendedName>
        <fullName evidence="2">carbonic anhydrase</fullName>
        <ecNumber evidence="2">4.2.1.1</ecNumber>
    </recommendedName>
</protein>
<dbReference type="SMART" id="SM00947">
    <property type="entry name" value="Pro_CA"/>
    <property type="match status" value="1"/>
</dbReference>
<feature type="binding site" evidence="7">
    <location>
        <position position="56"/>
    </location>
    <ligand>
        <name>Zn(2+)</name>
        <dbReference type="ChEBI" id="CHEBI:29105"/>
    </ligand>
</feature>